<proteinExistence type="inferred from homology"/>
<dbReference type="CDD" id="cd18137">
    <property type="entry name" value="HLD_clamp_pol_III_gamma_tau"/>
    <property type="match status" value="1"/>
</dbReference>
<dbReference type="AlphaFoldDB" id="A0A6N6RG26"/>
<dbReference type="FunFam" id="1.10.8.60:FF:000013">
    <property type="entry name" value="DNA polymerase III subunit gamma/tau"/>
    <property type="match status" value="1"/>
</dbReference>
<evidence type="ECO:0000256" key="1">
    <source>
        <dbReference type="ARBA" id="ARBA00006360"/>
    </source>
</evidence>
<dbReference type="EC" id="2.7.7.7" evidence="11"/>
<dbReference type="InterPro" id="IPR005790">
    <property type="entry name" value="DNA_polIII_delta"/>
</dbReference>
<comment type="catalytic activity">
    <reaction evidence="10 11">
        <text>DNA(n) + a 2'-deoxyribonucleoside 5'-triphosphate = DNA(n+1) + diphosphate</text>
        <dbReference type="Rhea" id="RHEA:22508"/>
        <dbReference type="Rhea" id="RHEA-COMP:17339"/>
        <dbReference type="Rhea" id="RHEA-COMP:17340"/>
        <dbReference type="ChEBI" id="CHEBI:33019"/>
        <dbReference type="ChEBI" id="CHEBI:61560"/>
        <dbReference type="ChEBI" id="CHEBI:173112"/>
        <dbReference type="EC" id="2.7.7.7"/>
    </reaction>
</comment>
<evidence type="ECO:0000256" key="5">
    <source>
        <dbReference type="ARBA" id="ARBA00022723"/>
    </source>
</evidence>
<evidence type="ECO:0000256" key="9">
    <source>
        <dbReference type="ARBA" id="ARBA00022932"/>
    </source>
</evidence>
<dbReference type="Pfam" id="PF13177">
    <property type="entry name" value="DNA_pol3_delta2"/>
    <property type="match status" value="1"/>
</dbReference>
<dbReference type="GO" id="GO:0005524">
    <property type="term" value="F:ATP binding"/>
    <property type="evidence" value="ECO:0007669"/>
    <property type="project" value="UniProtKB-KW"/>
</dbReference>
<evidence type="ECO:0000256" key="10">
    <source>
        <dbReference type="ARBA" id="ARBA00049244"/>
    </source>
</evidence>
<dbReference type="GO" id="GO:0009360">
    <property type="term" value="C:DNA polymerase III complex"/>
    <property type="evidence" value="ECO:0007669"/>
    <property type="project" value="InterPro"/>
</dbReference>
<dbReference type="GO" id="GO:0003677">
    <property type="term" value="F:DNA binding"/>
    <property type="evidence" value="ECO:0007669"/>
    <property type="project" value="InterPro"/>
</dbReference>
<dbReference type="GO" id="GO:0003887">
    <property type="term" value="F:DNA-directed DNA polymerase activity"/>
    <property type="evidence" value="ECO:0007669"/>
    <property type="project" value="UniProtKB-KW"/>
</dbReference>
<feature type="compositionally biased region" description="Acidic residues" evidence="12">
    <location>
        <begin position="455"/>
        <end position="468"/>
    </location>
</feature>
<keyword evidence="5" id="KW-0479">Metal-binding</keyword>
<dbReference type="PRINTS" id="PR00300">
    <property type="entry name" value="CLPPROTEASEA"/>
</dbReference>
<evidence type="ECO:0000256" key="7">
    <source>
        <dbReference type="ARBA" id="ARBA00022833"/>
    </source>
</evidence>
<name>A0A6N6RG26_9FLAO</name>
<organism evidence="14 15">
    <name type="scientific">Phaeocystidibacter luteus</name>
    <dbReference type="NCBI Taxonomy" id="911197"/>
    <lineage>
        <taxon>Bacteria</taxon>
        <taxon>Pseudomonadati</taxon>
        <taxon>Bacteroidota</taxon>
        <taxon>Flavobacteriia</taxon>
        <taxon>Flavobacteriales</taxon>
        <taxon>Phaeocystidibacteraceae</taxon>
        <taxon>Phaeocystidibacter</taxon>
    </lineage>
</organism>
<dbReference type="Pfam" id="PF22608">
    <property type="entry name" value="DNAX_ATPase_lid"/>
    <property type="match status" value="1"/>
</dbReference>
<dbReference type="InterPro" id="IPR003593">
    <property type="entry name" value="AAA+_ATPase"/>
</dbReference>
<keyword evidence="9 11" id="KW-0239">DNA-directed DNA polymerase</keyword>
<dbReference type="InterPro" id="IPR001270">
    <property type="entry name" value="ClpA/B"/>
</dbReference>
<dbReference type="GO" id="GO:0046872">
    <property type="term" value="F:metal ion binding"/>
    <property type="evidence" value="ECO:0007669"/>
    <property type="project" value="UniProtKB-KW"/>
</dbReference>
<feature type="compositionally biased region" description="Basic and acidic residues" evidence="12">
    <location>
        <begin position="402"/>
        <end position="434"/>
    </location>
</feature>
<dbReference type="Proteomes" id="UP000468650">
    <property type="component" value="Unassembled WGS sequence"/>
</dbReference>
<sequence length="598" mass="67871">MSTENQYIVSARKYRPQTFESVVGQHHVTNTLENAIAQDHLAQALLFCGPRGVGKTTCARILAKKINEHYGGENEDYSLNIFELDAASNNSVDDIRSLIEQVRFAPQVGKFKVYIIDEVHMLSQAAFNAFLKTLEEPPKHAIFILATTEKHKIIPTILSRCQIFDFKRITVDDIAKHLAWVAEQENITANPDALHLIAQKADGALRDSLSIFDRIASFSDGEISYESVLENLNILDYDYYFRAVDNVMAGDVQQSLLLFREVLDKGFDGHMFLTGLASHFRDLLVGKDPATLELLEVGESIRAKYVEQSAKCSLPFLIQALKVVTEADEKFKASHNQRLHVEVALLRLVQLVAYADEKKNDGADNVKLPPQPQATASARQQDVVVEVQPRKSAPVSSPIDKSQPETQKENLKEELKKSAETKTPSREPITEKGQVRQSGRRGNRLKGFSLKDLDNQPEEAETESTEEAGEIRDTSGLPQEYFSEHELKEVWDSYLKKIEHKKSIFNTLSRHRPTLVDKTTLELQLDNKTQEGYLQSGRADLMAYLRTELKNFKIDLKTTITEKEEVKTLYTPEEKYKHMVEKNPVLAEFRRKLDLDLE</sequence>
<keyword evidence="6 11" id="KW-0547">Nucleotide-binding</keyword>
<dbReference type="InterPro" id="IPR027417">
    <property type="entry name" value="P-loop_NTPase"/>
</dbReference>
<keyword evidence="3 11" id="KW-0548">Nucleotidyltransferase</keyword>
<evidence type="ECO:0000256" key="11">
    <source>
        <dbReference type="RuleBase" id="RU364063"/>
    </source>
</evidence>
<evidence type="ECO:0000256" key="8">
    <source>
        <dbReference type="ARBA" id="ARBA00022840"/>
    </source>
</evidence>
<comment type="subunit">
    <text evidence="11">DNA polymerase III contains a core (composed of alpha, epsilon and theta chains) that associates with a tau subunit. This core dimerizes to form the POLIII' complex. PolIII' associates with the gamma complex (composed of gamma, delta, delta', psi and chi chains) and with the beta chain to form the complete DNA polymerase III complex.</text>
</comment>
<evidence type="ECO:0000313" key="14">
    <source>
        <dbReference type="EMBL" id="KAB2808022.1"/>
    </source>
</evidence>
<dbReference type="NCBIfam" id="TIGR01128">
    <property type="entry name" value="holA"/>
    <property type="match status" value="1"/>
</dbReference>
<gene>
    <name evidence="11" type="primary">dnaX</name>
    <name evidence="14" type="ORF">F8C67_10650</name>
</gene>
<keyword evidence="15" id="KW-1185">Reference proteome</keyword>
<evidence type="ECO:0000313" key="15">
    <source>
        <dbReference type="Proteomes" id="UP000468650"/>
    </source>
</evidence>
<feature type="domain" description="AAA+ ATPase" evidence="13">
    <location>
        <begin position="41"/>
        <end position="170"/>
    </location>
</feature>
<keyword evidence="8 11" id="KW-0067">ATP-binding</keyword>
<evidence type="ECO:0000256" key="4">
    <source>
        <dbReference type="ARBA" id="ARBA00022705"/>
    </source>
</evidence>
<comment type="function">
    <text evidence="11">DNA polymerase III is a complex, multichain enzyme responsible for most of the replicative synthesis in bacteria. This DNA polymerase also exhibits 3' to 5' exonuclease activity.</text>
</comment>
<dbReference type="RefSeq" id="WP_151667836.1">
    <property type="nucleotide sequence ID" value="NZ_WBVO01000009.1"/>
</dbReference>
<accession>A0A6N6RG26</accession>
<dbReference type="GO" id="GO:0006261">
    <property type="term" value="P:DNA-templated DNA replication"/>
    <property type="evidence" value="ECO:0007669"/>
    <property type="project" value="TreeGrafter"/>
</dbReference>
<evidence type="ECO:0000256" key="6">
    <source>
        <dbReference type="ARBA" id="ARBA00022741"/>
    </source>
</evidence>
<dbReference type="OrthoDB" id="9810148at2"/>
<dbReference type="Gene3D" id="1.20.272.10">
    <property type="match status" value="1"/>
</dbReference>
<dbReference type="Pfam" id="PF12169">
    <property type="entry name" value="DNA_pol3_gamma3"/>
    <property type="match status" value="1"/>
</dbReference>
<dbReference type="InterPro" id="IPR022754">
    <property type="entry name" value="DNA_pol_III_gamma-3"/>
</dbReference>
<dbReference type="SUPFAM" id="SSF48019">
    <property type="entry name" value="post-AAA+ oligomerization domain-like"/>
    <property type="match status" value="1"/>
</dbReference>
<dbReference type="SUPFAM" id="SSF52540">
    <property type="entry name" value="P-loop containing nucleoside triphosphate hydrolases"/>
    <property type="match status" value="1"/>
</dbReference>
<keyword evidence="7" id="KW-0862">Zinc</keyword>
<dbReference type="NCBIfam" id="TIGR02397">
    <property type="entry name" value="dnaX_nterm"/>
    <property type="match status" value="1"/>
</dbReference>
<dbReference type="InterPro" id="IPR008921">
    <property type="entry name" value="DNA_pol3_clamp-load_cplx_C"/>
</dbReference>
<dbReference type="CDD" id="cd00009">
    <property type="entry name" value="AAA"/>
    <property type="match status" value="1"/>
</dbReference>
<protein>
    <recommendedName>
        <fullName evidence="11">DNA polymerase III subunit gamma/tau</fullName>
        <ecNumber evidence="11">2.7.7.7</ecNumber>
    </recommendedName>
</protein>
<dbReference type="PANTHER" id="PTHR11669:SF0">
    <property type="entry name" value="PROTEIN STICHEL-LIKE 2"/>
    <property type="match status" value="1"/>
</dbReference>
<keyword evidence="4 11" id="KW-0235">DNA replication</keyword>
<dbReference type="InterPro" id="IPR045085">
    <property type="entry name" value="HLD_clamp_pol_III_gamma_tau"/>
</dbReference>
<comment type="caution">
    <text evidence="14">The sequence shown here is derived from an EMBL/GenBank/DDBJ whole genome shotgun (WGS) entry which is preliminary data.</text>
</comment>
<dbReference type="InterPro" id="IPR050238">
    <property type="entry name" value="DNA_Rep/Repair_Clamp_Loader"/>
</dbReference>
<dbReference type="Gene3D" id="1.10.8.60">
    <property type="match status" value="1"/>
</dbReference>
<keyword evidence="2 11" id="KW-0808">Transferase</keyword>
<evidence type="ECO:0000259" key="13">
    <source>
        <dbReference type="SMART" id="SM00382"/>
    </source>
</evidence>
<dbReference type="InterPro" id="IPR012763">
    <property type="entry name" value="DNA_pol_III_sug/sutau_N"/>
</dbReference>
<dbReference type="PANTHER" id="PTHR11669">
    <property type="entry name" value="REPLICATION FACTOR C / DNA POLYMERASE III GAMMA-TAU SUBUNIT"/>
    <property type="match status" value="1"/>
</dbReference>
<dbReference type="SMART" id="SM00382">
    <property type="entry name" value="AAA"/>
    <property type="match status" value="1"/>
</dbReference>
<feature type="region of interest" description="Disordered" evidence="12">
    <location>
        <begin position="361"/>
        <end position="473"/>
    </location>
</feature>
<evidence type="ECO:0000256" key="3">
    <source>
        <dbReference type="ARBA" id="ARBA00022695"/>
    </source>
</evidence>
<comment type="similarity">
    <text evidence="1 11">Belongs to the DnaX/STICHEL family.</text>
</comment>
<evidence type="ECO:0000256" key="12">
    <source>
        <dbReference type="SAM" id="MobiDB-lite"/>
    </source>
</evidence>
<dbReference type="EMBL" id="WBVO01000009">
    <property type="protein sequence ID" value="KAB2808022.1"/>
    <property type="molecule type" value="Genomic_DNA"/>
</dbReference>
<dbReference type="NCBIfam" id="NF011531">
    <property type="entry name" value="PRK14971.1"/>
    <property type="match status" value="1"/>
</dbReference>
<dbReference type="NCBIfam" id="NF004046">
    <property type="entry name" value="PRK05563.1"/>
    <property type="match status" value="1"/>
</dbReference>
<dbReference type="Gene3D" id="3.40.50.300">
    <property type="entry name" value="P-loop containing nucleotide triphosphate hydrolases"/>
    <property type="match status" value="1"/>
</dbReference>
<reference evidence="14 15" key="1">
    <citation type="submission" date="2019-09" db="EMBL/GenBank/DDBJ databases">
        <title>Genomes of family Cryomorphaceae.</title>
        <authorList>
            <person name="Bowman J.P."/>
        </authorList>
    </citation>
    <scope>NUCLEOTIDE SEQUENCE [LARGE SCALE GENOMIC DNA]</scope>
    <source>
        <strain evidence="14 15">LMG 25704</strain>
    </source>
</reference>
<evidence type="ECO:0000256" key="2">
    <source>
        <dbReference type="ARBA" id="ARBA00022679"/>
    </source>
</evidence>